<organism evidence="3 4">
    <name type="scientific">Lutimaribacter marinistellae</name>
    <dbReference type="NCBI Taxonomy" id="1820329"/>
    <lineage>
        <taxon>Bacteria</taxon>
        <taxon>Pseudomonadati</taxon>
        <taxon>Pseudomonadota</taxon>
        <taxon>Alphaproteobacteria</taxon>
        <taxon>Rhodobacterales</taxon>
        <taxon>Roseobacteraceae</taxon>
        <taxon>Lutimaribacter</taxon>
    </lineage>
</organism>
<dbReference type="SUPFAM" id="SSF53807">
    <property type="entry name" value="Helical backbone' metal receptor"/>
    <property type="match status" value="1"/>
</dbReference>
<dbReference type="Pfam" id="PF01497">
    <property type="entry name" value="Peripla_BP_2"/>
    <property type="match status" value="1"/>
</dbReference>
<feature type="chain" id="PRO_5046988563" evidence="1">
    <location>
        <begin position="29"/>
        <end position="282"/>
    </location>
</feature>
<keyword evidence="1" id="KW-0732">Signal</keyword>
<comment type="caution">
    <text evidence="3">The sequence shown here is derived from an EMBL/GenBank/DDBJ whole genome shotgun (WGS) entry which is preliminary data.</text>
</comment>
<dbReference type="Gene3D" id="3.40.50.1980">
    <property type="entry name" value="Nitrogenase molybdenum iron protein domain"/>
    <property type="match status" value="2"/>
</dbReference>
<sequence length="282" mass="30533">MRFTSVSVRGSRIITCLAALVFAGAALAQPQRVVSMNLCTDQLAMMLAAPGQLHSVTFLARDPGYSAMPEEAMAYEVNHRLAEEIYLQQPDLVISGSFSGHATVDMIRRLGIEVEVFDPARSLEDVRANILRMGELLGRQDAAEAMVARYDAGLAALQVSADENGPRAAIYALRGWTQGERSLAGQILRAAGFRNIAAELGYDWGGVLPLERLAMIDPDVVITARPSPGHGRAKETMDHPVIDYLRARAGQAVMSDRDWVCGTPHVLGAIERLAAIRGQVAR</sequence>
<dbReference type="Proteomes" id="UP001595629">
    <property type="component" value="Unassembled WGS sequence"/>
</dbReference>
<gene>
    <name evidence="3" type="ORF">ACFORG_10420</name>
</gene>
<evidence type="ECO:0000256" key="1">
    <source>
        <dbReference type="SAM" id="SignalP"/>
    </source>
</evidence>
<feature type="signal peptide" evidence="1">
    <location>
        <begin position="1"/>
        <end position="28"/>
    </location>
</feature>
<keyword evidence="4" id="KW-1185">Reference proteome</keyword>
<proteinExistence type="predicted"/>
<dbReference type="PROSITE" id="PS50983">
    <property type="entry name" value="FE_B12_PBP"/>
    <property type="match status" value="1"/>
</dbReference>
<accession>A0ABV7TIC4</accession>
<dbReference type="PANTHER" id="PTHR30535">
    <property type="entry name" value="VITAMIN B12-BINDING PROTEIN"/>
    <property type="match status" value="1"/>
</dbReference>
<dbReference type="PANTHER" id="PTHR30535:SF34">
    <property type="entry name" value="MOLYBDATE-BINDING PROTEIN MOLA"/>
    <property type="match status" value="1"/>
</dbReference>
<dbReference type="InterPro" id="IPR050902">
    <property type="entry name" value="ABC_Transporter_SBP"/>
</dbReference>
<dbReference type="InterPro" id="IPR002491">
    <property type="entry name" value="ABC_transptr_periplasmic_BD"/>
</dbReference>
<evidence type="ECO:0000313" key="3">
    <source>
        <dbReference type="EMBL" id="MFC3614173.1"/>
    </source>
</evidence>
<name>A0ABV7TIC4_9RHOB</name>
<feature type="domain" description="Fe/B12 periplasmic-binding" evidence="2">
    <location>
        <begin position="32"/>
        <end position="282"/>
    </location>
</feature>
<reference evidence="4" key="1">
    <citation type="journal article" date="2019" name="Int. J. Syst. Evol. Microbiol.">
        <title>The Global Catalogue of Microorganisms (GCM) 10K type strain sequencing project: providing services to taxonomists for standard genome sequencing and annotation.</title>
        <authorList>
            <consortium name="The Broad Institute Genomics Platform"/>
            <consortium name="The Broad Institute Genome Sequencing Center for Infectious Disease"/>
            <person name="Wu L."/>
            <person name="Ma J."/>
        </authorList>
    </citation>
    <scope>NUCLEOTIDE SEQUENCE [LARGE SCALE GENOMIC DNA]</scope>
    <source>
        <strain evidence="4">KCTC 42911</strain>
    </source>
</reference>
<evidence type="ECO:0000313" key="4">
    <source>
        <dbReference type="Proteomes" id="UP001595629"/>
    </source>
</evidence>
<dbReference type="RefSeq" id="WP_386735360.1">
    <property type="nucleotide sequence ID" value="NZ_JBHRXI010000010.1"/>
</dbReference>
<dbReference type="EMBL" id="JBHRXI010000010">
    <property type="protein sequence ID" value="MFC3614173.1"/>
    <property type="molecule type" value="Genomic_DNA"/>
</dbReference>
<evidence type="ECO:0000259" key="2">
    <source>
        <dbReference type="PROSITE" id="PS50983"/>
    </source>
</evidence>
<protein>
    <submittedName>
        <fullName evidence="3">ABC transporter substrate-binding protein</fullName>
    </submittedName>
</protein>